<dbReference type="GO" id="GO:0019344">
    <property type="term" value="P:cysteine biosynthetic process"/>
    <property type="evidence" value="ECO:0007669"/>
    <property type="project" value="TreeGrafter"/>
</dbReference>
<dbReference type="PANTHER" id="PTHR37468">
    <property type="entry name" value="SULFATE TRANSPORTER CYSZ"/>
    <property type="match status" value="1"/>
</dbReference>
<evidence type="ECO:0000313" key="11">
    <source>
        <dbReference type="EMBL" id="NNV54036.1"/>
    </source>
</evidence>
<evidence type="ECO:0000256" key="3">
    <source>
        <dbReference type="ARBA" id="ARBA00022475"/>
    </source>
</evidence>
<dbReference type="EMBL" id="WHPF01000001">
    <property type="protein sequence ID" value="NNV54036.1"/>
    <property type="molecule type" value="Genomic_DNA"/>
</dbReference>
<evidence type="ECO:0000256" key="8">
    <source>
        <dbReference type="ARBA" id="ARBA00023032"/>
    </source>
</evidence>
<keyword evidence="9 10" id="KW-0472">Membrane</keyword>
<evidence type="ECO:0000256" key="4">
    <source>
        <dbReference type="ARBA" id="ARBA00022519"/>
    </source>
</evidence>
<keyword evidence="5" id="KW-0028">Amino-acid biosynthesis</keyword>
<evidence type="ECO:0000256" key="10">
    <source>
        <dbReference type="SAM" id="Phobius"/>
    </source>
</evidence>
<organism evidence="11 12">
    <name type="scientific">Limnovirga soli</name>
    <dbReference type="NCBI Taxonomy" id="2656915"/>
    <lineage>
        <taxon>Bacteria</taxon>
        <taxon>Pseudomonadati</taxon>
        <taxon>Bacteroidota</taxon>
        <taxon>Chitinophagia</taxon>
        <taxon>Chitinophagales</taxon>
        <taxon>Chitinophagaceae</taxon>
        <taxon>Limnovirga</taxon>
    </lineage>
</organism>
<name>A0A8J8JVB7_9BACT</name>
<evidence type="ECO:0008006" key="13">
    <source>
        <dbReference type="Google" id="ProtNLM"/>
    </source>
</evidence>
<gene>
    <name evidence="11" type="ORF">GD597_01105</name>
</gene>
<dbReference type="InterPro" id="IPR050480">
    <property type="entry name" value="CysZ-like"/>
</dbReference>
<keyword evidence="12" id="KW-1185">Reference proteome</keyword>
<feature type="transmembrane region" description="Helical" evidence="10">
    <location>
        <begin position="24"/>
        <end position="46"/>
    </location>
</feature>
<sequence>MLKEIIIAFQSYYRAHQFIKQHKLWKWIIIPGIIYMILFVVSMYYFNQTANAFIEWLSLKTGLKTWLDHMKSGLLGFFFTLAALTLWLIQMLLYFSLFKYGWLILGSPVFAYLSEKTDAILQNKDYPFTLQQLLKDMVRGIQIALRNALWQTVYLVGILILSLIPILGLATPLLAILVECYYYGFSMLDYSCERRKMNAAESIFYIGNHKGLAVGNGIVFYVFQLIPFFGWMLAPAYAVIAATMSMHEINKPAPAGRPDITPILH</sequence>
<keyword evidence="8" id="KW-0764">Sulfate transport</keyword>
<evidence type="ECO:0000313" key="12">
    <source>
        <dbReference type="Proteomes" id="UP000598971"/>
    </source>
</evidence>
<evidence type="ECO:0000256" key="6">
    <source>
        <dbReference type="ARBA" id="ARBA00022692"/>
    </source>
</evidence>
<feature type="transmembrane region" description="Helical" evidence="10">
    <location>
        <begin position="153"/>
        <end position="178"/>
    </location>
</feature>
<proteinExistence type="predicted"/>
<evidence type="ECO:0000256" key="1">
    <source>
        <dbReference type="ARBA" id="ARBA00004141"/>
    </source>
</evidence>
<dbReference type="GO" id="GO:0000103">
    <property type="term" value="P:sulfate assimilation"/>
    <property type="evidence" value="ECO:0007669"/>
    <property type="project" value="TreeGrafter"/>
</dbReference>
<evidence type="ECO:0000256" key="9">
    <source>
        <dbReference type="ARBA" id="ARBA00023136"/>
    </source>
</evidence>
<protein>
    <recommendedName>
        <fullName evidence="13">EI24 domain-containing protein</fullName>
    </recommendedName>
</protein>
<keyword evidence="6 10" id="KW-0812">Transmembrane</keyword>
<dbReference type="AlphaFoldDB" id="A0A8J8JVB7"/>
<dbReference type="Pfam" id="PF07264">
    <property type="entry name" value="EI24"/>
    <property type="match status" value="1"/>
</dbReference>
<evidence type="ECO:0000256" key="7">
    <source>
        <dbReference type="ARBA" id="ARBA00022989"/>
    </source>
</evidence>
<comment type="caution">
    <text evidence="11">The sequence shown here is derived from an EMBL/GenBank/DDBJ whole genome shotgun (WGS) entry which is preliminary data.</text>
</comment>
<dbReference type="PANTHER" id="PTHR37468:SF1">
    <property type="entry name" value="SULFATE TRANSPORTER CYSZ"/>
    <property type="match status" value="1"/>
</dbReference>
<keyword evidence="4" id="KW-0997">Cell inner membrane</keyword>
<dbReference type="GO" id="GO:0005886">
    <property type="term" value="C:plasma membrane"/>
    <property type="evidence" value="ECO:0007669"/>
    <property type="project" value="TreeGrafter"/>
</dbReference>
<comment type="subcellular location">
    <subcellularLocation>
        <location evidence="1">Membrane</location>
        <topology evidence="1">Multi-pass membrane protein</topology>
    </subcellularLocation>
</comment>
<feature type="transmembrane region" description="Helical" evidence="10">
    <location>
        <begin position="74"/>
        <end position="95"/>
    </location>
</feature>
<evidence type="ECO:0000256" key="2">
    <source>
        <dbReference type="ARBA" id="ARBA00022448"/>
    </source>
</evidence>
<accession>A0A8J8JVB7</accession>
<dbReference type="GO" id="GO:0009675">
    <property type="term" value="F:high-affinity sulfate:proton symporter activity"/>
    <property type="evidence" value="ECO:0007669"/>
    <property type="project" value="TreeGrafter"/>
</dbReference>
<keyword evidence="3" id="KW-1003">Cell membrane</keyword>
<dbReference type="Proteomes" id="UP000598971">
    <property type="component" value="Unassembled WGS sequence"/>
</dbReference>
<evidence type="ECO:0000256" key="5">
    <source>
        <dbReference type="ARBA" id="ARBA00022605"/>
    </source>
</evidence>
<dbReference type="InterPro" id="IPR059112">
    <property type="entry name" value="CysZ/EI24"/>
</dbReference>
<dbReference type="RefSeq" id="WP_171605950.1">
    <property type="nucleotide sequence ID" value="NZ_WHPF01000001.1"/>
</dbReference>
<keyword evidence="2" id="KW-0813">Transport</keyword>
<reference evidence="11" key="1">
    <citation type="submission" date="2019-10" db="EMBL/GenBank/DDBJ databases">
        <title>Draft genome sequence of Panacibacter sp. KCS-6.</title>
        <authorList>
            <person name="Yim K.J."/>
        </authorList>
    </citation>
    <scope>NUCLEOTIDE SEQUENCE</scope>
    <source>
        <strain evidence="11">KCS-6</strain>
    </source>
</reference>
<keyword evidence="7 10" id="KW-1133">Transmembrane helix</keyword>
<feature type="transmembrane region" description="Helical" evidence="10">
    <location>
        <begin position="218"/>
        <end position="242"/>
    </location>
</feature>